<reference evidence="3" key="1">
    <citation type="submission" date="2019-06" db="EMBL/GenBank/DDBJ databases">
        <title>Whole-Genome Sequence of Bradyrhizobium sp. 3 Strain 65S1MB.</title>
        <authorList>
            <person name="Bromfield E.S.P."/>
            <person name="Cloutier S."/>
            <person name="Nguyen H.D.T."/>
        </authorList>
    </citation>
    <scope>NUCLEOTIDE SEQUENCE [LARGE SCALE GENOMIC DNA]</scope>
    <source>
        <strain evidence="3">65S1MB</strain>
    </source>
</reference>
<gene>
    <name evidence="2" type="ORF">FJN17_07165</name>
</gene>
<dbReference type="RefSeq" id="WP_140478719.1">
    <property type="nucleotide sequence ID" value="NZ_CP041090.2"/>
</dbReference>
<feature type="transmembrane region" description="Helical" evidence="1">
    <location>
        <begin position="128"/>
        <end position="147"/>
    </location>
</feature>
<keyword evidence="1" id="KW-0812">Transmembrane</keyword>
<proteinExistence type="predicted"/>
<feature type="transmembrane region" description="Helical" evidence="1">
    <location>
        <begin position="375"/>
        <end position="398"/>
    </location>
</feature>
<sequence length="675" mass="74546">MVLRLVRPITKSELGLWRFQSFAVWGACVGAIAAGISAYLILKAAKLDMGANLAQDFPVVQLGFADSAAIKRAEKIFYVLFYVIGGLSAFASLRLRKFFEGQSLILFHVSALAIVVALEAFLEDAFQQRLRMVLLAVAVGAILVPFVKRIRTDTRIEGDEDVRPIAFFEFGWIDAALVTALLALTLPLSVQRLASEAAGNPHAVSFLVGPALYQFADGMVPGRDFLSFYGYGPSYLFGQFLRADPNALYLRYIGFVAACLTIYHLSAYWVLRDFFQNRALPFLLAFVFLALCQYGAGDAFAGPSSLAVRYMFVFIATGILARFMVHPSGWSLAALSSVCAVSIFWNTETGIYTWLVGCAALSARVLEKRWPWEVAAFTGLSAVILLVLFVAAFGPAVLSMDFLHVLLAPIGLHSVSNWVGVTMNWHPGFGTVYQLILPAMAIGTVASVAATWAGCRNIERAYLLVLSLVALVFMAKWMNRSLDAVWQQNAFAYLAVCAWWCRSAFRAVFGRMTSQVIPALSLAATAALSVTVLLRAQDRQQSVTIGLRSYLQYPSIASLKLGRGAGQVKVRLDGSDIDLVNRIVPPDGRMLLLSDQDWLVLVALGRGPKSYFLPFRDTFSPDHVKRSFAGADHFILDRGATYEYDWLKDMVEQILSAQFERTDESTRFILYRRKS</sequence>
<evidence type="ECO:0000256" key="1">
    <source>
        <dbReference type="SAM" id="Phobius"/>
    </source>
</evidence>
<keyword evidence="1" id="KW-0472">Membrane</keyword>
<feature type="transmembrane region" description="Helical" evidence="1">
    <location>
        <begin position="432"/>
        <end position="454"/>
    </location>
</feature>
<evidence type="ECO:0000313" key="3">
    <source>
        <dbReference type="Proteomes" id="UP000319298"/>
    </source>
</evidence>
<keyword evidence="3" id="KW-1185">Reference proteome</keyword>
<evidence type="ECO:0000313" key="2">
    <source>
        <dbReference type="EMBL" id="QDF37367.1"/>
    </source>
</evidence>
<feature type="transmembrane region" description="Helical" evidence="1">
    <location>
        <begin position="21"/>
        <end position="42"/>
    </location>
</feature>
<feature type="transmembrane region" description="Helical" evidence="1">
    <location>
        <begin position="308"/>
        <end position="325"/>
    </location>
</feature>
<protein>
    <recommendedName>
        <fullName evidence="4">Glycosyltransferase RgtA/B/C/D-like domain-containing protein</fullName>
    </recommendedName>
</protein>
<feature type="transmembrane region" description="Helical" evidence="1">
    <location>
        <begin position="516"/>
        <end position="534"/>
    </location>
</feature>
<reference evidence="2 3" key="2">
    <citation type="journal article" date="2020" name="Int. J. Syst. Evol. Microbiol.">
        <title>Description and complete genome sequences of Bradyrhizobium symbiodeficiens sp. nov., a non-symbiotic bacterium associated with legumes native to Canada.</title>
        <authorList>
            <person name="Bromfield E.S.P."/>
            <person name="Cloutier S."/>
            <person name="Nguyen H.D.T."/>
        </authorList>
    </citation>
    <scope>NUCLEOTIDE SEQUENCE [LARGE SCALE GENOMIC DNA]</scope>
    <source>
        <strain evidence="2 3">65S1MB</strain>
    </source>
</reference>
<feature type="transmembrane region" description="Helical" evidence="1">
    <location>
        <begin position="332"/>
        <end position="355"/>
    </location>
</feature>
<feature type="transmembrane region" description="Helical" evidence="1">
    <location>
        <begin position="278"/>
        <end position="296"/>
    </location>
</feature>
<dbReference type="Proteomes" id="UP000319298">
    <property type="component" value="Chromosome"/>
</dbReference>
<organism evidence="2 3">
    <name type="scientific">Bradyrhizobium symbiodeficiens</name>
    <dbReference type="NCBI Taxonomy" id="1404367"/>
    <lineage>
        <taxon>Bacteria</taxon>
        <taxon>Pseudomonadati</taxon>
        <taxon>Pseudomonadota</taxon>
        <taxon>Alphaproteobacteria</taxon>
        <taxon>Hyphomicrobiales</taxon>
        <taxon>Nitrobacteraceae</taxon>
        <taxon>Bradyrhizobium</taxon>
    </lineage>
</organism>
<feature type="transmembrane region" description="Helical" evidence="1">
    <location>
        <begin position="76"/>
        <end position="93"/>
    </location>
</feature>
<feature type="transmembrane region" description="Helical" evidence="1">
    <location>
        <begin position="461"/>
        <end position="478"/>
    </location>
</feature>
<accession>A0ABX5W273</accession>
<keyword evidence="1" id="KW-1133">Transmembrane helix</keyword>
<evidence type="ECO:0008006" key="4">
    <source>
        <dbReference type="Google" id="ProtNLM"/>
    </source>
</evidence>
<name>A0ABX5W273_9BRAD</name>
<feature type="transmembrane region" description="Helical" evidence="1">
    <location>
        <begin position="249"/>
        <end position="271"/>
    </location>
</feature>
<feature type="transmembrane region" description="Helical" evidence="1">
    <location>
        <begin position="105"/>
        <end position="122"/>
    </location>
</feature>
<dbReference type="EMBL" id="CP041090">
    <property type="protein sequence ID" value="QDF37367.1"/>
    <property type="molecule type" value="Genomic_DNA"/>
</dbReference>